<comment type="caution">
    <text evidence="1">The sequence shown here is derived from an EMBL/GenBank/DDBJ whole genome shotgun (WGS) entry which is preliminary data.</text>
</comment>
<organism evidence="1 2">
    <name type="scientific">Mesorhizobium ventifaucium</name>
    <dbReference type="NCBI Taxonomy" id="666020"/>
    <lineage>
        <taxon>Bacteria</taxon>
        <taxon>Pseudomonadati</taxon>
        <taxon>Pseudomonadota</taxon>
        <taxon>Alphaproteobacteria</taxon>
        <taxon>Hyphomicrobiales</taxon>
        <taxon>Phyllobacteriaceae</taxon>
        <taxon>Mesorhizobium</taxon>
    </lineage>
</organism>
<dbReference type="EMBL" id="CAKXZS010000023">
    <property type="protein sequence ID" value="CAH2401608.1"/>
    <property type="molecule type" value="Genomic_DNA"/>
</dbReference>
<protein>
    <recommendedName>
        <fullName evidence="3">DUF393 domain-containing protein</fullName>
    </recommendedName>
</protein>
<name>A0ABN8JXJ3_9HYPH</name>
<proteinExistence type="predicted"/>
<evidence type="ECO:0000313" key="2">
    <source>
        <dbReference type="Proteomes" id="UP001152604"/>
    </source>
</evidence>
<gene>
    <name evidence="1" type="ORF">MES4922_30184</name>
</gene>
<reference evidence="1" key="1">
    <citation type="submission" date="2022-03" db="EMBL/GenBank/DDBJ databases">
        <authorList>
            <person name="Brunel B."/>
        </authorList>
    </citation>
    <scope>NUCLEOTIDE SEQUENCE</scope>
    <source>
        <strain evidence="1">STM4922sample</strain>
    </source>
</reference>
<evidence type="ECO:0000313" key="1">
    <source>
        <dbReference type="EMBL" id="CAH2401608.1"/>
    </source>
</evidence>
<evidence type="ECO:0008006" key="3">
    <source>
        <dbReference type="Google" id="ProtNLM"/>
    </source>
</evidence>
<accession>A0ABN8JXJ3</accession>
<sequence>MEDAGDQYVATCLKLGQRRYGWVRLCLVPGQAAGAAQRLFRNSLWRVIWWWFRGSARSKH</sequence>
<dbReference type="Proteomes" id="UP001152604">
    <property type="component" value="Unassembled WGS sequence"/>
</dbReference>
<keyword evidence="2" id="KW-1185">Reference proteome</keyword>